<sequence length="299" mass="32201">MAKKKRAPEPEPHANHERWMISYADMLTLLLALFIVMFAVSKVDQAKFLQFAQGANQAFGGSGSVVLNGKGGTDAGSDGIMKAQKPPNPDGAQQLDPKKAAEMVAAEQARQKAQSDEKERLEQLKKQIDQELSGKGLKDAVQMNVDERGLVVNIITDKVLFETGQASLRPSGTQVLDLIAPTIKNLPNRLTVEGHTDNVPIHSGAFRSNWELSQARAASVLQRLLADGLPESRVSLAGYGEQRPIDTNDTEQGRSRNRRVAIVVLANVTQPLTPSTPIASPSPIASSSPIASPSEHPSH</sequence>
<feature type="region of interest" description="Disordered" evidence="9">
    <location>
        <begin position="272"/>
        <end position="299"/>
    </location>
</feature>
<evidence type="ECO:0000259" key="11">
    <source>
        <dbReference type="PROSITE" id="PS51123"/>
    </source>
</evidence>
<evidence type="ECO:0000256" key="3">
    <source>
        <dbReference type="ARBA" id="ARBA00022475"/>
    </source>
</evidence>
<dbReference type="InterPro" id="IPR006665">
    <property type="entry name" value="OmpA-like"/>
</dbReference>
<evidence type="ECO:0000313" key="13">
    <source>
        <dbReference type="Proteomes" id="UP000008495"/>
    </source>
</evidence>
<dbReference type="eggNOG" id="COG1360">
    <property type="taxonomic scope" value="Bacteria"/>
</dbReference>
<gene>
    <name evidence="12" type="primary">motB</name>
    <name evidence="12" type="ORF">AUCHE_08_00040</name>
</gene>
<dbReference type="OrthoDB" id="9815217at2"/>
<keyword evidence="5 10" id="KW-1133">Transmembrane helix</keyword>
<evidence type="ECO:0000256" key="2">
    <source>
        <dbReference type="ARBA" id="ARBA00008914"/>
    </source>
</evidence>
<organism evidence="12 13">
    <name type="scientific">Austwickia chelonae NBRC 105200</name>
    <dbReference type="NCBI Taxonomy" id="1184607"/>
    <lineage>
        <taxon>Bacteria</taxon>
        <taxon>Bacillati</taxon>
        <taxon>Actinomycetota</taxon>
        <taxon>Actinomycetes</taxon>
        <taxon>Micrococcales</taxon>
        <taxon>Dermatophilaceae</taxon>
        <taxon>Austwickia</taxon>
    </lineage>
</organism>
<dbReference type="PANTHER" id="PTHR30329:SF21">
    <property type="entry name" value="LIPOPROTEIN YIAD-RELATED"/>
    <property type="match status" value="1"/>
</dbReference>
<dbReference type="RefSeq" id="WP_006502518.1">
    <property type="nucleotide sequence ID" value="NZ_BAGZ01000008.1"/>
</dbReference>
<dbReference type="InterPro" id="IPR050330">
    <property type="entry name" value="Bact_OuterMem_StrucFunc"/>
</dbReference>
<dbReference type="InterPro" id="IPR036737">
    <property type="entry name" value="OmpA-like_sf"/>
</dbReference>
<dbReference type="GO" id="GO:0005886">
    <property type="term" value="C:plasma membrane"/>
    <property type="evidence" value="ECO:0007669"/>
    <property type="project" value="UniProtKB-SubCell"/>
</dbReference>
<dbReference type="EMBL" id="BAGZ01000008">
    <property type="protein sequence ID" value="GAB77766.1"/>
    <property type="molecule type" value="Genomic_DNA"/>
</dbReference>
<comment type="subcellular location">
    <subcellularLocation>
        <location evidence="1">Cell membrane</location>
        <topology evidence="1">Single-pass membrane protein</topology>
    </subcellularLocation>
</comment>
<evidence type="ECO:0000256" key="1">
    <source>
        <dbReference type="ARBA" id="ARBA00004162"/>
    </source>
</evidence>
<dbReference type="Proteomes" id="UP000008495">
    <property type="component" value="Unassembled WGS sequence"/>
</dbReference>
<feature type="domain" description="OmpA-like" evidence="11">
    <location>
        <begin position="148"/>
        <end position="268"/>
    </location>
</feature>
<evidence type="ECO:0000256" key="5">
    <source>
        <dbReference type="ARBA" id="ARBA00022989"/>
    </source>
</evidence>
<name>K6UM34_9MICO</name>
<dbReference type="STRING" id="100225.SAMN05421595_0268"/>
<reference evidence="12 13" key="1">
    <citation type="submission" date="2012-08" db="EMBL/GenBank/DDBJ databases">
        <title>Whole genome shotgun sequence of Austwickia chelonae NBRC 105200.</title>
        <authorList>
            <person name="Yoshida I."/>
            <person name="Hosoyama A."/>
            <person name="Tsuchikane K."/>
            <person name="Katsumata H."/>
            <person name="Ando Y."/>
            <person name="Ohji S."/>
            <person name="Hamada M."/>
            <person name="Tamura T."/>
            <person name="Yamazoe A."/>
            <person name="Yamazaki S."/>
            <person name="Fujita N."/>
        </authorList>
    </citation>
    <scope>NUCLEOTIDE SEQUENCE [LARGE SCALE GENOMIC DNA]</scope>
    <source>
        <strain evidence="12 13">NBRC 105200</strain>
    </source>
</reference>
<feature type="coiled-coil region" evidence="8">
    <location>
        <begin position="104"/>
        <end position="131"/>
    </location>
</feature>
<evidence type="ECO:0000256" key="10">
    <source>
        <dbReference type="SAM" id="Phobius"/>
    </source>
</evidence>
<evidence type="ECO:0000256" key="7">
    <source>
        <dbReference type="PROSITE-ProRule" id="PRU00473"/>
    </source>
</evidence>
<protein>
    <submittedName>
        <fullName evidence="12">Chemotaxis protein MotB</fullName>
    </submittedName>
</protein>
<feature type="region of interest" description="Disordered" evidence="9">
    <location>
        <begin position="76"/>
        <end position="95"/>
    </location>
</feature>
<dbReference type="Gene3D" id="3.30.1330.60">
    <property type="entry name" value="OmpA-like domain"/>
    <property type="match status" value="1"/>
</dbReference>
<evidence type="ECO:0000256" key="6">
    <source>
        <dbReference type="ARBA" id="ARBA00023136"/>
    </source>
</evidence>
<dbReference type="CDD" id="cd07185">
    <property type="entry name" value="OmpA_C-like"/>
    <property type="match status" value="1"/>
</dbReference>
<evidence type="ECO:0000256" key="8">
    <source>
        <dbReference type="SAM" id="Coils"/>
    </source>
</evidence>
<dbReference type="Pfam" id="PF13677">
    <property type="entry name" value="MotB_plug"/>
    <property type="match status" value="1"/>
</dbReference>
<feature type="transmembrane region" description="Helical" evidence="10">
    <location>
        <begin position="21"/>
        <end position="40"/>
    </location>
</feature>
<feature type="compositionally biased region" description="Low complexity" evidence="9">
    <location>
        <begin position="273"/>
        <end position="299"/>
    </location>
</feature>
<keyword evidence="3" id="KW-1003">Cell membrane</keyword>
<evidence type="ECO:0000256" key="4">
    <source>
        <dbReference type="ARBA" id="ARBA00022692"/>
    </source>
</evidence>
<keyword evidence="8" id="KW-0175">Coiled coil</keyword>
<proteinExistence type="inferred from homology"/>
<accession>K6UM34</accession>
<dbReference type="AlphaFoldDB" id="K6UM34"/>
<dbReference type="PROSITE" id="PS51123">
    <property type="entry name" value="OMPA_2"/>
    <property type="match status" value="1"/>
</dbReference>
<dbReference type="Pfam" id="PF00691">
    <property type="entry name" value="OmpA"/>
    <property type="match status" value="1"/>
</dbReference>
<dbReference type="PANTHER" id="PTHR30329">
    <property type="entry name" value="STATOR ELEMENT OF FLAGELLAR MOTOR COMPLEX"/>
    <property type="match status" value="1"/>
</dbReference>
<keyword evidence="6 7" id="KW-0472">Membrane</keyword>
<comment type="similarity">
    <text evidence="2">Belongs to the MotB family.</text>
</comment>
<keyword evidence="13" id="KW-1185">Reference proteome</keyword>
<keyword evidence="4 10" id="KW-0812">Transmembrane</keyword>
<dbReference type="InterPro" id="IPR025713">
    <property type="entry name" value="MotB-like_N_dom"/>
</dbReference>
<dbReference type="SUPFAM" id="SSF103088">
    <property type="entry name" value="OmpA-like"/>
    <property type="match status" value="1"/>
</dbReference>
<evidence type="ECO:0000313" key="12">
    <source>
        <dbReference type="EMBL" id="GAB77766.1"/>
    </source>
</evidence>
<comment type="caution">
    <text evidence="12">The sequence shown here is derived from an EMBL/GenBank/DDBJ whole genome shotgun (WGS) entry which is preliminary data.</text>
</comment>
<evidence type="ECO:0000256" key="9">
    <source>
        <dbReference type="SAM" id="MobiDB-lite"/>
    </source>
</evidence>